<name>A0A132N0P3_9ACTN</name>
<evidence type="ECO:0000313" key="1">
    <source>
        <dbReference type="EMBL" id="KWX03546.1"/>
    </source>
</evidence>
<evidence type="ECO:0000313" key="2">
    <source>
        <dbReference type="EMBL" id="KWX06855.1"/>
    </source>
</evidence>
<proteinExistence type="predicted"/>
<comment type="caution">
    <text evidence="1">The sequence shown here is derived from an EMBL/GenBank/DDBJ whole genome shotgun (WGS) entry which is preliminary data.</text>
</comment>
<dbReference type="PATRIC" id="fig|1469144.8.peg.2900"/>
<evidence type="ECO:0000313" key="4">
    <source>
        <dbReference type="Proteomes" id="UP000070659"/>
    </source>
</evidence>
<accession>A0A132N0P3</accession>
<reference evidence="1 4" key="1">
    <citation type="submission" date="2015-02" db="EMBL/GenBank/DDBJ databases">
        <title>Physiological reanalysis, assessment of diazotrophy, and genome sequences of multiple isolates of Streptomyces thermoautotrophicus.</title>
        <authorList>
            <person name="MacKellar D.C."/>
            <person name="Lieber L."/>
            <person name="Norman J."/>
            <person name="Bolger A."/>
            <person name="Tobin C."/>
            <person name="Murray J.W."/>
            <person name="Prell J."/>
        </authorList>
    </citation>
    <scope>NUCLEOTIDE SEQUENCE [LARGE SCALE GENOMIC DNA]</scope>
    <source>
        <strain evidence="1 4">UBT1</strain>
    </source>
</reference>
<dbReference type="Proteomes" id="UP000070659">
    <property type="component" value="Unassembled WGS sequence"/>
</dbReference>
<dbReference type="EMBL" id="JYIK01001085">
    <property type="protein sequence ID" value="KWX06855.1"/>
    <property type="molecule type" value="Genomic_DNA"/>
</dbReference>
<dbReference type="EMBL" id="JYIJ01000017">
    <property type="protein sequence ID" value="KWX03546.1"/>
    <property type="molecule type" value="Genomic_DNA"/>
</dbReference>
<dbReference type="Proteomes" id="UP000070598">
    <property type="component" value="Unassembled WGS sequence"/>
</dbReference>
<dbReference type="AlphaFoldDB" id="A0A132N0P3"/>
<organism evidence="1 4">
    <name type="scientific">Carbonactinospora thermoautotrophica</name>
    <dbReference type="NCBI Taxonomy" id="1469144"/>
    <lineage>
        <taxon>Bacteria</taxon>
        <taxon>Bacillati</taxon>
        <taxon>Actinomycetota</taxon>
        <taxon>Actinomycetes</taxon>
        <taxon>Kitasatosporales</taxon>
        <taxon>Carbonactinosporaceae</taxon>
        <taxon>Carbonactinospora</taxon>
    </lineage>
</organism>
<sequence length="64" mass="7104">MWDHGRRGAQAAAVGLLDGGVDPGLEQFSRSWKDSATRLWNGPARNVRRYRSGPWSSIRMSSMG</sequence>
<protein>
    <submittedName>
        <fullName evidence="1">Uncharacterized protein</fullName>
    </submittedName>
</protein>
<gene>
    <name evidence="1" type="ORF">TH66_11825</name>
    <name evidence="2" type="ORF">TR74_20675</name>
</gene>
<evidence type="ECO:0000313" key="3">
    <source>
        <dbReference type="Proteomes" id="UP000070598"/>
    </source>
</evidence>
<reference evidence="3" key="2">
    <citation type="submission" date="2015-02" db="EMBL/GenBank/DDBJ databases">
        <title>Physiological reanalysis, assessment of diazotrophy, and genome sequences of multiple isolates of Streptomyces thermoautotrophicus.</title>
        <authorList>
            <person name="MacKellar D.C."/>
            <person name="Lieber L."/>
            <person name="Norman J."/>
            <person name="Bolger A."/>
            <person name="Tobin C."/>
            <person name="Murray J.W."/>
            <person name="Friesen M."/>
            <person name="Prell J."/>
        </authorList>
    </citation>
    <scope>NUCLEOTIDE SEQUENCE [LARGE SCALE GENOMIC DNA]</scope>
    <source>
        <strain evidence="3">UBT1</strain>
    </source>
</reference>